<gene>
    <name evidence="9 13" type="primary">rnc</name>
    <name evidence="13" type="ORF">L21SP5_02406</name>
</gene>
<evidence type="ECO:0000256" key="4">
    <source>
        <dbReference type="ARBA" id="ARBA00022664"/>
    </source>
</evidence>
<dbReference type="PANTHER" id="PTHR11207">
    <property type="entry name" value="RIBONUCLEASE III"/>
    <property type="match status" value="1"/>
</dbReference>
<dbReference type="Gene3D" id="1.10.1520.10">
    <property type="entry name" value="Ribonuclease III domain"/>
    <property type="match status" value="1"/>
</dbReference>
<evidence type="ECO:0000313" key="13">
    <source>
        <dbReference type="EMBL" id="ALO16034.1"/>
    </source>
</evidence>
<keyword evidence="6 9" id="KW-0255">Endonuclease</keyword>
<dbReference type="EC" id="3.1.26.3" evidence="9"/>
<comment type="similarity">
    <text evidence="2">Belongs to the ribonuclease III family.</text>
</comment>
<dbReference type="SMART" id="SM00535">
    <property type="entry name" value="RIBOc"/>
    <property type="match status" value="1"/>
</dbReference>
<dbReference type="OrthoDB" id="9805026at2"/>
<dbReference type="KEGG" id="blq:L21SP5_02406"/>
<keyword evidence="9" id="KW-0819">tRNA processing</keyword>
<dbReference type="GO" id="GO:0003725">
    <property type="term" value="F:double-stranded RNA binding"/>
    <property type="evidence" value="ECO:0007669"/>
    <property type="project" value="TreeGrafter"/>
</dbReference>
<dbReference type="Proteomes" id="UP000064893">
    <property type="component" value="Chromosome"/>
</dbReference>
<dbReference type="Gene3D" id="3.30.160.20">
    <property type="match status" value="1"/>
</dbReference>
<evidence type="ECO:0000256" key="3">
    <source>
        <dbReference type="ARBA" id="ARBA00022552"/>
    </source>
</evidence>
<dbReference type="GO" id="GO:0006397">
    <property type="term" value="P:mRNA processing"/>
    <property type="evidence" value="ECO:0007669"/>
    <property type="project" value="UniProtKB-UniRule"/>
</dbReference>
<evidence type="ECO:0000256" key="1">
    <source>
        <dbReference type="ARBA" id="ARBA00000109"/>
    </source>
</evidence>
<keyword evidence="9" id="KW-0460">Magnesium</keyword>
<comment type="function">
    <text evidence="9">Digests double-stranded RNA. Involved in the processing of primary rRNA transcript to yield the immediate precursors to the large and small rRNAs (23S and 16S). Processes some mRNAs, and tRNAs when they are encoded in the rRNA operon. Processes pre-crRNA and tracrRNA of type II CRISPR loci if present in the organism.</text>
</comment>
<dbReference type="PROSITE" id="PS50137">
    <property type="entry name" value="DS_RBD"/>
    <property type="match status" value="1"/>
</dbReference>
<sequence>MCSKINFTAHQITFENDKSFKKSIKNVTGFRPGKIIFYKLACIHRSASFYYKKQLINNERLEFLGDAILGAVVAEYLYNRFPEKDEGFLTKFRSKLVNGQTLTELAERTGLDQLLFTRSLDKEQTNHVLGDFFEAFIGAVYLDKGYKKTREFIINRILEALVDMDDMKRRDTNYKSLLIEWAQKHKNPVRFETACVNNENAHNPEFETRVLLDEQDLGTGKGRSKKEAEQNAAREALVHLEK</sequence>
<evidence type="ECO:0000256" key="8">
    <source>
        <dbReference type="ARBA" id="ARBA00022884"/>
    </source>
</evidence>
<dbReference type="SUPFAM" id="SSF69065">
    <property type="entry name" value="RNase III domain-like"/>
    <property type="match status" value="1"/>
</dbReference>
<dbReference type="STRING" id="1307839.L21SP5_02406"/>
<dbReference type="InterPro" id="IPR036389">
    <property type="entry name" value="RNase_III_sf"/>
</dbReference>
<dbReference type="PANTHER" id="PTHR11207:SF0">
    <property type="entry name" value="RIBONUCLEASE 3"/>
    <property type="match status" value="1"/>
</dbReference>
<evidence type="ECO:0000256" key="9">
    <source>
        <dbReference type="HAMAP-Rule" id="MF_00104"/>
    </source>
</evidence>
<feature type="domain" description="RNase III" evidence="12">
    <location>
        <begin position="21"/>
        <end position="145"/>
    </location>
</feature>
<evidence type="ECO:0000256" key="5">
    <source>
        <dbReference type="ARBA" id="ARBA00022722"/>
    </source>
</evidence>
<keyword evidence="4 9" id="KW-0507">mRNA processing</keyword>
<keyword evidence="14" id="KW-1185">Reference proteome</keyword>
<dbReference type="NCBIfam" id="TIGR02191">
    <property type="entry name" value="RNaseIII"/>
    <property type="match status" value="1"/>
</dbReference>
<evidence type="ECO:0000313" key="14">
    <source>
        <dbReference type="Proteomes" id="UP000064893"/>
    </source>
</evidence>
<dbReference type="GO" id="GO:0006364">
    <property type="term" value="P:rRNA processing"/>
    <property type="evidence" value="ECO:0007669"/>
    <property type="project" value="UniProtKB-UniRule"/>
</dbReference>
<dbReference type="GO" id="GO:0019843">
    <property type="term" value="F:rRNA binding"/>
    <property type="evidence" value="ECO:0007669"/>
    <property type="project" value="UniProtKB-KW"/>
</dbReference>
<dbReference type="FunFam" id="1.10.1520.10:FF:000001">
    <property type="entry name" value="Ribonuclease 3"/>
    <property type="match status" value="1"/>
</dbReference>
<dbReference type="PATRIC" id="fig|1307839.3.peg.2525"/>
<feature type="domain" description="DRBM" evidence="11">
    <location>
        <begin position="173"/>
        <end position="242"/>
    </location>
</feature>
<evidence type="ECO:0000259" key="12">
    <source>
        <dbReference type="PROSITE" id="PS50142"/>
    </source>
</evidence>
<keyword evidence="9" id="KW-0963">Cytoplasm</keyword>
<feature type="active site" evidence="9">
    <location>
        <position position="134"/>
    </location>
</feature>
<dbReference type="EMBL" id="CP013118">
    <property type="protein sequence ID" value="ALO16034.1"/>
    <property type="molecule type" value="Genomic_DNA"/>
</dbReference>
<feature type="region of interest" description="Disordered" evidence="10">
    <location>
        <begin position="217"/>
        <end position="242"/>
    </location>
</feature>
<evidence type="ECO:0000256" key="10">
    <source>
        <dbReference type="SAM" id="MobiDB-lite"/>
    </source>
</evidence>
<dbReference type="SMART" id="SM00358">
    <property type="entry name" value="DSRM"/>
    <property type="match status" value="1"/>
</dbReference>
<dbReference type="PROSITE" id="PS50142">
    <property type="entry name" value="RNASE_3_2"/>
    <property type="match status" value="1"/>
</dbReference>
<dbReference type="GO" id="GO:0010468">
    <property type="term" value="P:regulation of gene expression"/>
    <property type="evidence" value="ECO:0007669"/>
    <property type="project" value="TreeGrafter"/>
</dbReference>
<evidence type="ECO:0000256" key="2">
    <source>
        <dbReference type="ARBA" id="ARBA00010183"/>
    </source>
</evidence>
<proteinExistence type="inferred from homology"/>
<dbReference type="InterPro" id="IPR011907">
    <property type="entry name" value="RNase_III"/>
</dbReference>
<dbReference type="RefSeq" id="WP_157754640.1">
    <property type="nucleotide sequence ID" value="NZ_CP013118.1"/>
</dbReference>
<dbReference type="CDD" id="cd00593">
    <property type="entry name" value="RIBOc"/>
    <property type="match status" value="1"/>
</dbReference>
<protein>
    <recommendedName>
        <fullName evidence="9">Ribonuclease 3</fullName>
        <ecNumber evidence="9">3.1.26.3</ecNumber>
    </recommendedName>
    <alternativeName>
        <fullName evidence="9">Ribonuclease III</fullName>
        <shortName evidence="9">RNase III</shortName>
    </alternativeName>
</protein>
<comment type="subunit">
    <text evidence="9">Homodimer.</text>
</comment>
<dbReference type="GO" id="GO:0005737">
    <property type="term" value="C:cytoplasm"/>
    <property type="evidence" value="ECO:0007669"/>
    <property type="project" value="UniProtKB-SubCell"/>
</dbReference>
<keyword evidence="9" id="KW-0479">Metal-binding</keyword>
<keyword evidence="3 9" id="KW-0698">rRNA processing</keyword>
<dbReference type="InterPro" id="IPR014720">
    <property type="entry name" value="dsRBD_dom"/>
</dbReference>
<comment type="subcellular location">
    <subcellularLocation>
        <location evidence="9">Cytoplasm</location>
    </subcellularLocation>
</comment>
<dbReference type="Pfam" id="PF00035">
    <property type="entry name" value="dsrm"/>
    <property type="match status" value="1"/>
</dbReference>
<evidence type="ECO:0000256" key="7">
    <source>
        <dbReference type="ARBA" id="ARBA00022801"/>
    </source>
</evidence>
<dbReference type="GO" id="GO:0004525">
    <property type="term" value="F:ribonuclease III activity"/>
    <property type="evidence" value="ECO:0007669"/>
    <property type="project" value="UniProtKB-UniRule"/>
</dbReference>
<keyword evidence="8 9" id="KW-0694">RNA-binding</keyword>
<comment type="catalytic activity">
    <reaction evidence="1 9">
        <text>Endonucleolytic cleavage to 5'-phosphomonoester.</text>
        <dbReference type="EC" id="3.1.26.3"/>
    </reaction>
</comment>
<name>A0A0S2I1A7_9BACT</name>
<evidence type="ECO:0000256" key="6">
    <source>
        <dbReference type="ARBA" id="ARBA00022759"/>
    </source>
</evidence>
<dbReference type="GO" id="GO:0008033">
    <property type="term" value="P:tRNA processing"/>
    <property type="evidence" value="ECO:0007669"/>
    <property type="project" value="UniProtKB-KW"/>
</dbReference>
<reference evidence="13 14" key="1">
    <citation type="submission" date="2015-11" db="EMBL/GenBank/DDBJ databases">
        <title>Description and complete genome sequence of a novel strain predominating in hypersaline microbial mats and representing a new family of the Bacteriodetes phylum.</title>
        <authorList>
            <person name="Spring S."/>
            <person name="Bunk B."/>
            <person name="Sproer C."/>
            <person name="Klenk H.-P."/>
        </authorList>
    </citation>
    <scope>NUCLEOTIDE SEQUENCE [LARGE SCALE GENOMIC DNA]</scope>
    <source>
        <strain evidence="13 14">L21-Spi-D4</strain>
    </source>
</reference>
<dbReference type="CDD" id="cd10845">
    <property type="entry name" value="DSRM_RNAse_III_family"/>
    <property type="match status" value="1"/>
</dbReference>
<dbReference type="AlphaFoldDB" id="A0A0S2I1A7"/>
<keyword evidence="5 9" id="KW-0540">Nuclease</keyword>
<feature type="binding site" evidence="9">
    <location>
        <position position="134"/>
    </location>
    <ligand>
        <name>Mg(2+)</name>
        <dbReference type="ChEBI" id="CHEBI:18420"/>
    </ligand>
</feature>
<comment type="cofactor">
    <cofactor evidence="9">
        <name>Mg(2+)</name>
        <dbReference type="ChEBI" id="CHEBI:18420"/>
    </cofactor>
</comment>
<feature type="active site" evidence="9">
    <location>
        <position position="66"/>
    </location>
</feature>
<feature type="binding site" evidence="9">
    <location>
        <position position="131"/>
    </location>
    <ligand>
        <name>Mg(2+)</name>
        <dbReference type="ChEBI" id="CHEBI:18420"/>
    </ligand>
</feature>
<dbReference type="PROSITE" id="PS00517">
    <property type="entry name" value="RNASE_3_1"/>
    <property type="match status" value="1"/>
</dbReference>
<keyword evidence="9" id="KW-0699">rRNA-binding</keyword>
<accession>A0A0S2I1A7</accession>
<evidence type="ECO:0000259" key="11">
    <source>
        <dbReference type="PROSITE" id="PS50137"/>
    </source>
</evidence>
<organism evidence="13 14">
    <name type="scientific">Salinivirga cyanobacteriivorans</name>
    <dbReference type="NCBI Taxonomy" id="1307839"/>
    <lineage>
        <taxon>Bacteria</taxon>
        <taxon>Pseudomonadati</taxon>
        <taxon>Bacteroidota</taxon>
        <taxon>Bacteroidia</taxon>
        <taxon>Bacteroidales</taxon>
        <taxon>Salinivirgaceae</taxon>
        <taxon>Salinivirga</taxon>
    </lineage>
</organism>
<keyword evidence="7 9" id="KW-0378">Hydrolase</keyword>
<dbReference type="Pfam" id="PF14622">
    <property type="entry name" value="Ribonucleas_3_3"/>
    <property type="match status" value="1"/>
</dbReference>
<dbReference type="HAMAP" id="MF_00104">
    <property type="entry name" value="RNase_III"/>
    <property type="match status" value="1"/>
</dbReference>
<dbReference type="SUPFAM" id="SSF54768">
    <property type="entry name" value="dsRNA-binding domain-like"/>
    <property type="match status" value="1"/>
</dbReference>
<dbReference type="InterPro" id="IPR000999">
    <property type="entry name" value="RNase_III_dom"/>
</dbReference>
<feature type="binding site" evidence="9">
    <location>
        <position position="62"/>
    </location>
    <ligand>
        <name>Mg(2+)</name>
        <dbReference type="ChEBI" id="CHEBI:18420"/>
    </ligand>
</feature>
<dbReference type="GO" id="GO:0046872">
    <property type="term" value="F:metal ion binding"/>
    <property type="evidence" value="ECO:0007669"/>
    <property type="project" value="UniProtKB-KW"/>
</dbReference>